<accession>A0ABR1Q831</accession>
<comment type="cofactor">
    <cofactor evidence="1">
        <name>Zn(2+)</name>
        <dbReference type="ChEBI" id="CHEBI:29105"/>
    </cofactor>
</comment>
<keyword evidence="10" id="KW-0067">ATP-binding</keyword>
<dbReference type="InterPro" id="IPR003959">
    <property type="entry name" value="ATPase_AAA_core"/>
</dbReference>
<dbReference type="Gene3D" id="3.40.50.300">
    <property type="entry name" value="P-loop containing nucleotide triphosphate hydrolases"/>
    <property type="match status" value="1"/>
</dbReference>
<evidence type="ECO:0000256" key="9">
    <source>
        <dbReference type="ARBA" id="ARBA00022833"/>
    </source>
</evidence>
<feature type="domain" description="AAA+ ATPase" evidence="15">
    <location>
        <begin position="364"/>
        <end position="500"/>
    </location>
</feature>
<keyword evidence="11" id="KW-0482">Metalloprotease</keyword>
<reference evidence="16 17" key="1">
    <citation type="submission" date="2023-01" db="EMBL/GenBank/DDBJ databases">
        <title>Analysis of 21 Apiospora genomes using comparative genomics revels a genus with tremendous synthesis potential of carbohydrate active enzymes and secondary metabolites.</title>
        <authorList>
            <person name="Sorensen T."/>
        </authorList>
    </citation>
    <scope>NUCLEOTIDE SEQUENCE [LARGE SCALE GENOMIC DNA]</scope>
    <source>
        <strain evidence="16 17">CBS 24483</strain>
    </source>
</reference>
<feature type="compositionally biased region" description="Pro residues" evidence="13">
    <location>
        <begin position="802"/>
        <end position="817"/>
    </location>
</feature>
<dbReference type="SUPFAM" id="SSF52540">
    <property type="entry name" value="P-loop containing nucleoside triphosphate hydrolases"/>
    <property type="match status" value="1"/>
</dbReference>
<keyword evidence="5 16" id="KW-0645">Protease</keyword>
<comment type="similarity">
    <text evidence="3">In the C-terminal section; belongs to the peptidase M41 family.</text>
</comment>
<dbReference type="PANTHER" id="PTHR23076">
    <property type="entry name" value="METALLOPROTEASE M41 FTSH"/>
    <property type="match status" value="1"/>
</dbReference>
<evidence type="ECO:0000256" key="6">
    <source>
        <dbReference type="ARBA" id="ARBA00022723"/>
    </source>
</evidence>
<feature type="region of interest" description="Disordered" evidence="13">
    <location>
        <begin position="769"/>
        <end position="817"/>
    </location>
</feature>
<dbReference type="InterPro" id="IPR041569">
    <property type="entry name" value="AAA_lid_3"/>
</dbReference>
<organism evidence="16 17">
    <name type="scientific">Apiospora aurea</name>
    <dbReference type="NCBI Taxonomy" id="335848"/>
    <lineage>
        <taxon>Eukaryota</taxon>
        <taxon>Fungi</taxon>
        <taxon>Dikarya</taxon>
        <taxon>Ascomycota</taxon>
        <taxon>Pezizomycotina</taxon>
        <taxon>Sordariomycetes</taxon>
        <taxon>Xylariomycetidae</taxon>
        <taxon>Amphisphaeriales</taxon>
        <taxon>Apiosporaceae</taxon>
        <taxon>Apiospora</taxon>
    </lineage>
</organism>
<evidence type="ECO:0000256" key="3">
    <source>
        <dbReference type="ARBA" id="ARBA00010044"/>
    </source>
</evidence>
<keyword evidence="7" id="KW-0547">Nucleotide-binding</keyword>
<dbReference type="NCBIfam" id="TIGR01241">
    <property type="entry name" value="FtsH_fam"/>
    <property type="match status" value="1"/>
</dbReference>
<feature type="compositionally biased region" description="Polar residues" evidence="13">
    <location>
        <begin position="35"/>
        <end position="53"/>
    </location>
</feature>
<dbReference type="RefSeq" id="XP_066698197.1">
    <property type="nucleotide sequence ID" value="XM_066845799.1"/>
</dbReference>
<dbReference type="Pfam" id="PF17862">
    <property type="entry name" value="AAA_lid_3"/>
    <property type="match status" value="1"/>
</dbReference>
<evidence type="ECO:0000256" key="12">
    <source>
        <dbReference type="ARBA" id="ARBA00023136"/>
    </source>
</evidence>
<evidence type="ECO:0000256" key="8">
    <source>
        <dbReference type="ARBA" id="ARBA00022801"/>
    </source>
</evidence>
<keyword evidence="14" id="KW-1133">Transmembrane helix</keyword>
<dbReference type="Pfam" id="PF21232">
    <property type="entry name" value="Yme1-like_N"/>
    <property type="match status" value="1"/>
</dbReference>
<comment type="caution">
    <text evidence="16">The sequence shown here is derived from an EMBL/GenBank/DDBJ whole genome shotgun (WGS) entry which is preliminary data.</text>
</comment>
<keyword evidence="17" id="KW-1185">Reference proteome</keyword>
<protein>
    <submittedName>
        <fullName evidence="16">Mitochondrial inner membrane i-AAA protease supercomplex subunit</fullName>
    </submittedName>
</protein>
<evidence type="ECO:0000313" key="17">
    <source>
        <dbReference type="Proteomes" id="UP001391051"/>
    </source>
</evidence>
<proteinExistence type="inferred from homology"/>
<keyword evidence="12 14" id="KW-0472">Membrane</keyword>
<dbReference type="PANTHER" id="PTHR23076:SF97">
    <property type="entry name" value="ATP-DEPENDENT ZINC METALLOPROTEASE YME1L1"/>
    <property type="match status" value="1"/>
</dbReference>
<dbReference type="Proteomes" id="UP001391051">
    <property type="component" value="Unassembled WGS sequence"/>
</dbReference>
<evidence type="ECO:0000256" key="5">
    <source>
        <dbReference type="ARBA" id="ARBA00022670"/>
    </source>
</evidence>
<dbReference type="GO" id="GO:0008233">
    <property type="term" value="F:peptidase activity"/>
    <property type="evidence" value="ECO:0007669"/>
    <property type="project" value="UniProtKB-KW"/>
</dbReference>
<dbReference type="Gene3D" id="1.10.8.60">
    <property type="match status" value="1"/>
</dbReference>
<evidence type="ECO:0000313" key="16">
    <source>
        <dbReference type="EMBL" id="KAK7948691.1"/>
    </source>
</evidence>
<dbReference type="InterPro" id="IPR037219">
    <property type="entry name" value="Peptidase_M41-like"/>
</dbReference>
<dbReference type="InterPro" id="IPR027417">
    <property type="entry name" value="P-loop_NTPase"/>
</dbReference>
<evidence type="ECO:0000256" key="7">
    <source>
        <dbReference type="ARBA" id="ARBA00022741"/>
    </source>
</evidence>
<dbReference type="Gene3D" id="1.20.58.760">
    <property type="entry name" value="Peptidase M41"/>
    <property type="match status" value="1"/>
</dbReference>
<feature type="region of interest" description="Disordered" evidence="13">
    <location>
        <begin position="34"/>
        <end position="53"/>
    </location>
</feature>
<dbReference type="SUPFAM" id="SSF140990">
    <property type="entry name" value="FtsH protease domain-like"/>
    <property type="match status" value="1"/>
</dbReference>
<dbReference type="PROSITE" id="PS00674">
    <property type="entry name" value="AAA"/>
    <property type="match status" value="1"/>
</dbReference>
<evidence type="ECO:0000256" key="2">
    <source>
        <dbReference type="ARBA" id="ARBA00004370"/>
    </source>
</evidence>
<dbReference type="GO" id="GO:0006508">
    <property type="term" value="P:proteolysis"/>
    <property type="evidence" value="ECO:0007669"/>
    <property type="project" value="UniProtKB-KW"/>
</dbReference>
<dbReference type="InterPro" id="IPR005936">
    <property type="entry name" value="FtsH"/>
</dbReference>
<evidence type="ECO:0000259" key="15">
    <source>
        <dbReference type="SMART" id="SM00382"/>
    </source>
</evidence>
<gene>
    <name evidence="16" type="ORF">PG986_009577</name>
</gene>
<dbReference type="CDD" id="cd19501">
    <property type="entry name" value="RecA-like_FtsH"/>
    <property type="match status" value="1"/>
</dbReference>
<evidence type="ECO:0000256" key="10">
    <source>
        <dbReference type="ARBA" id="ARBA00022840"/>
    </source>
</evidence>
<dbReference type="InterPro" id="IPR003593">
    <property type="entry name" value="AAA+_ATPase"/>
</dbReference>
<comment type="similarity">
    <text evidence="4">In the N-terminal section; belongs to the AAA ATPase family.</text>
</comment>
<dbReference type="EMBL" id="JAQQWE010000006">
    <property type="protein sequence ID" value="KAK7948691.1"/>
    <property type="molecule type" value="Genomic_DNA"/>
</dbReference>
<dbReference type="InterPro" id="IPR048438">
    <property type="entry name" value="Yme1-like_N"/>
</dbReference>
<keyword evidence="14" id="KW-0812">Transmembrane</keyword>
<sequence length="817" mass="88026">MAFQAPALPSIAAATTELWPSMATALLMPFRAPSSPLNQVRSKTESNRSIAATRSHTTSAVQSAKFELPEFLRDPRVESAPRYIPSVLNIHNSIAGMAGGALLASNPVTRRLYSQSLVGRSFSTSALSRASVFSSPLLGIATAQRRSIQTGGLSRNLLAHMEQTANRNPTSATAQNAFYQALVKANMPAIIIERYRSGRFASNAAADEAYEKALSLLSPGGANVNEHVEDKLPGDLTPTQLQAVKQALAARSRGGNLAVNKTTSGTGGKDGPLHLWKHLLKWFKFILWFCLITYLSLVIITMLVESLSVFKRAGGTKVDSEAKAENQKTKFSDVHGCDDAKEELQEMVEFLRNPDKFSALGGKLPKGVLLVGPPGTGKTLLARAVAGEAGVPFFYMSGSEFDEVYVGVGAKRVRELFAAAKSKSPSIVFIDELDAIGGKRNARDATYVKQTLNQLLTELDGFDQNSGVIIMAATNFPQSLDKALTRPGRFDRHVNVELPDVRGRLAILQHHAKRVKAAKDVDLKAIAMTTSGLSGAELENIVNQAAVHASRAKASFVSIKDFDWAKDRVIMGAERKTMVITPEEKRMTAYHEAGHALLMLWSGEAKSAANSLYKVTVLARGPSLGHTAYLPQMDKYSFSVQNYRSMIDVALGGKLAEEIVYGADNVSSGASSDLKSATHTAFTMVAALGMSTKLGHMDYASRYENLSSETKAQIEAEVQRILNESYERCRKLLTERRKELDLLAQALVEYETLDKSEVEKVIRGEKLPDRISVPKGPMVVPAPEKTPAPGLPSPGGSGGGQSPPPPPAPPAPGGFPS</sequence>
<evidence type="ECO:0000256" key="14">
    <source>
        <dbReference type="SAM" id="Phobius"/>
    </source>
</evidence>
<dbReference type="SMART" id="SM00382">
    <property type="entry name" value="AAA"/>
    <property type="match status" value="1"/>
</dbReference>
<feature type="transmembrane region" description="Helical" evidence="14">
    <location>
        <begin position="285"/>
        <end position="304"/>
    </location>
</feature>
<dbReference type="GeneID" id="92078861"/>
<keyword evidence="6" id="KW-0479">Metal-binding</keyword>
<comment type="subcellular location">
    <subcellularLocation>
        <location evidence="2">Membrane</location>
    </subcellularLocation>
</comment>
<evidence type="ECO:0000256" key="4">
    <source>
        <dbReference type="ARBA" id="ARBA00010550"/>
    </source>
</evidence>
<keyword evidence="8" id="KW-0378">Hydrolase</keyword>
<dbReference type="InterPro" id="IPR000642">
    <property type="entry name" value="Peptidase_M41"/>
</dbReference>
<evidence type="ECO:0000256" key="1">
    <source>
        <dbReference type="ARBA" id="ARBA00001947"/>
    </source>
</evidence>
<dbReference type="HAMAP" id="MF_01458">
    <property type="entry name" value="FtsH"/>
    <property type="match status" value="1"/>
</dbReference>
<keyword evidence="9" id="KW-0862">Zinc</keyword>
<evidence type="ECO:0000256" key="11">
    <source>
        <dbReference type="ARBA" id="ARBA00023049"/>
    </source>
</evidence>
<name>A0ABR1Q831_9PEZI</name>
<evidence type="ECO:0000256" key="13">
    <source>
        <dbReference type="SAM" id="MobiDB-lite"/>
    </source>
</evidence>
<dbReference type="Pfam" id="PF00004">
    <property type="entry name" value="AAA"/>
    <property type="match status" value="1"/>
</dbReference>
<dbReference type="Pfam" id="PF01434">
    <property type="entry name" value="Peptidase_M41"/>
    <property type="match status" value="1"/>
</dbReference>
<dbReference type="InterPro" id="IPR003960">
    <property type="entry name" value="ATPase_AAA_CS"/>
</dbReference>